<name>A0ACC2QCK0_9NEOP</name>
<organism evidence="1 2">
    <name type="scientific">Mythimna loreyi</name>
    <dbReference type="NCBI Taxonomy" id="667449"/>
    <lineage>
        <taxon>Eukaryota</taxon>
        <taxon>Metazoa</taxon>
        <taxon>Ecdysozoa</taxon>
        <taxon>Arthropoda</taxon>
        <taxon>Hexapoda</taxon>
        <taxon>Insecta</taxon>
        <taxon>Pterygota</taxon>
        <taxon>Neoptera</taxon>
        <taxon>Endopterygota</taxon>
        <taxon>Lepidoptera</taxon>
        <taxon>Glossata</taxon>
        <taxon>Ditrysia</taxon>
        <taxon>Noctuoidea</taxon>
        <taxon>Noctuidae</taxon>
        <taxon>Noctuinae</taxon>
        <taxon>Hadenini</taxon>
        <taxon>Mythimna</taxon>
    </lineage>
</organism>
<sequence length="168" mass="19526">MFAKTITLQLGLVLFFVQNSEEFRFSRRVVAIGDPYYQILMALGTCKETLMYNDHKYWGKIVLNRIVDFYYKADNERYKISRAEIMIVINNTNCYAYSEEGVGNSEFAATVFLPAHLNYAFYMISIFSCYRESAEVVSMGQGDSDPLSHTYLPFLHSDQYNYHDTDKS</sequence>
<dbReference type="Proteomes" id="UP001231649">
    <property type="component" value="Chromosome 20"/>
</dbReference>
<protein>
    <submittedName>
        <fullName evidence="1">Uncharacterized protein</fullName>
    </submittedName>
</protein>
<reference evidence="1" key="1">
    <citation type="submission" date="2023-03" db="EMBL/GenBank/DDBJ databases">
        <title>Chromosome-level genomes of two armyworms, Mythimna separata and Mythimna loreyi, provide insights into the biosynthesis and reception of sex pheromones.</title>
        <authorList>
            <person name="Zhao H."/>
        </authorList>
    </citation>
    <scope>NUCLEOTIDE SEQUENCE</scope>
    <source>
        <strain evidence="1">BeijingLab</strain>
    </source>
</reference>
<accession>A0ACC2QCK0</accession>
<comment type="caution">
    <text evidence="1">The sequence shown here is derived from an EMBL/GenBank/DDBJ whole genome shotgun (WGS) entry which is preliminary data.</text>
</comment>
<gene>
    <name evidence="1" type="ORF">PYW08_007747</name>
</gene>
<evidence type="ECO:0000313" key="1">
    <source>
        <dbReference type="EMBL" id="KAJ8714127.1"/>
    </source>
</evidence>
<keyword evidence="2" id="KW-1185">Reference proteome</keyword>
<dbReference type="EMBL" id="CM056796">
    <property type="protein sequence ID" value="KAJ8714127.1"/>
    <property type="molecule type" value="Genomic_DNA"/>
</dbReference>
<evidence type="ECO:0000313" key="2">
    <source>
        <dbReference type="Proteomes" id="UP001231649"/>
    </source>
</evidence>
<proteinExistence type="predicted"/>